<sequence length="214" mass="23607">MAEITLHTITLDPGEEEIARLAALIDGGERQRAGQFRFERDRRRFIVRRARLREILGERIGAPPARLRFEAGSHGKPRLPGHPCHFSASHSGERMLVAVGSQEVGCDIERIVPDLDWQPIAGRFFTPIEQQALLSAPNGLRSFFRCWTRKEAFVKALGLGLSYPLDSFDVTIGEDARILRGGHGLALFGGWIADGYAFAVACASNVAITRGTGW</sequence>
<comment type="similarity">
    <text evidence="1">Belongs to the P-Pant transferase superfamily. Gsp/Sfp/HetI/AcpT family.</text>
</comment>
<comment type="caution">
    <text evidence="5">The sequence shown here is derived from an EMBL/GenBank/DDBJ whole genome shotgun (WGS) entry which is preliminary data.</text>
</comment>
<dbReference type="GO" id="GO:0016740">
    <property type="term" value="F:transferase activity"/>
    <property type="evidence" value="ECO:0007669"/>
    <property type="project" value="UniProtKB-KW"/>
</dbReference>
<protein>
    <submittedName>
        <fullName evidence="5">4'-phosphopantetheinyl transferase superfamily protein</fullName>
    </submittedName>
</protein>
<dbReference type="Proteomes" id="UP001160625">
    <property type="component" value="Unassembled WGS sequence"/>
</dbReference>
<dbReference type="EMBL" id="JARYGZ010000003">
    <property type="protein sequence ID" value="MDH7640443.1"/>
    <property type="molecule type" value="Genomic_DNA"/>
</dbReference>
<dbReference type="RefSeq" id="WP_281045807.1">
    <property type="nucleotide sequence ID" value="NZ_JARYGZ010000003.1"/>
</dbReference>
<proteinExistence type="inferred from homology"/>
<keyword evidence="6" id="KW-1185">Reference proteome</keyword>
<gene>
    <name evidence="5" type="ORF">QGN17_17040</name>
</gene>
<evidence type="ECO:0000313" key="6">
    <source>
        <dbReference type="Proteomes" id="UP001160625"/>
    </source>
</evidence>
<feature type="domain" description="4'-phosphopantetheinyl transferase" evidence="3">
    <location>
        <begin position="104"/>
        <end position="200"/>
    </location>
</feature>
<organism evidence="5 6">
    <name type="scientific">Sphingomonas oryzagri</name>
    <dbReference type="NCBI Taxonomy" id="3042314"/>
    <lineage>
        <taxon>Bacteria</taxon>
        <taxon>Pseudomonadati</taxon>
        <taxon>Pseudomonadota</taxon>
        <taxon>Alphaproteobacteria</taxon>
        <taxon>Sphingomonadales</taxon>
        <taxon>Sphingomonadaceae</taxon>
        <taxon>Sphingomonas</taxon>
    </lineage>
</organism>
<evidence type="ECO:0000256" key="2">
    <source>
        <dbReference type="ARBA" id="ARBA00022679"/>
    </source>
</evidence>
<dbReference type="PANTHER" id="PTHR12215">
    <property type="entry name" value="PHOSPHOPANTETHEINE TRANSFERASE"/>
    <property type="match status" value="1"/>
</dbReference>
<dbReference type="PANTHER" id="PTHR12215:SF10">
    <property type="entry name" value="L-AMINOADIPATE-SEMIALDEHYDE DEHYDROGENASE-PHOSPHOPANTETHEINYL TRANSFERASE"/>
    <property type="match status" value="1"/>
</dbReference>
<reference evidence="5" key="1">
    <citation type="submission" date="2023-04" db="EMBL/GenBank/DDBJ databases">
        <title>Sphingomonas sp. MAHUQ-71 isolated from rice field.</title>
        <authorList>
            <person name="Huq M.A."/>
        </authorList>
    </citation>
    <scope>NUCLEOTIDE SEQUENCE</scope>
    <source>
        <strain evidence="5">MAHUQ-71</strain>
    </source>
</reference>
<evidence type="ECO:0000259" key="3">
    <source>
        <dbReference type="Pfam" id="PF01648"/>
    </source>
</evidence>
<dbReference type="Gene3D" id="3.90.470.20">
    <property type="entry name" value="4'-phosphopantetheinyl transferase domain"/>
    <property type="match status" value="2"/>
</dbReference>
<name>A0ABT6N5S2_9SPHN</name>
<evidence type="ECO:0000313" key="5">
    <source>
        <dbReference type="EMBL" id="MDH7640443.1"/>
    </source>
</evidence>
<evidence type="ECO:0000256" key="1">
    <source>
        <dbReference type="ARBA" id="ARBA00010990"/>
    </source>
</evidence>
<feature type="domain" description="4'-phosphopantetheinyl transferase N-terminal" evidence="4">
    <location>
        <begin position="12"/>
        <end position="98"/>
    </location>
</feature>
<dbReference type="Pfam" id="PF01648">
    <property type="entry name" value="ACPS"/>
    <property type="match status" value="1"/>
</dbReference>
<evidence type="ECO:0000259" key="4">
    <source>
        <dbReference type="Pfam" id="PF22624"/>
    </source>
</evidence>
<dbReference type="Pfam" id="PF22624">
    <property type="entry name" value="AASDHPPT_N"/>
    <property type="match status" value="1"/>
</dbReference>
<dbReference type="InterPro" id="IPR050559">
    <property type="entry name" value="P-Pant_transferase_sf"/>
</dbReference>
<accession>A0ABT6N5S2</accession>
<dbReference type="InterPro" id="IPR055066">
    <property type="entry name" value="AASDHPPT_N"/>
</dbReference>
<dbReference type="InterPro" id="IPR008278">
    <property type="entry name" value="4-PPantetheinyl_Trfase_dom"/>
</dbReference>
<dbReference type="InterPro" id="IPR037143">
    <property type="entry name" value="4-PPantetheinyl_Trfase_dom_sf"/>
</dbReference>
<dbReference type="SUPFAM" id="SSF56214">
    <property type="entry name" value="4'-phosphopantetheinyl transferase"/>
    <property type="match status" value="2"/>
</dbReference>
<keyword evidence="2 5" id="KW-0808">Transferase</keyword>